<name>A0A1R3KYL6_9ROSI</name>
<organism evidence="2 3">
    <name type="scientific">Corchorus olitorius</name>
    <dbReference type="NCBI Taxonomy" id="93759"/>
    <lineage>
        <taxon>Eukaryota</taxon>
        <taxon>Viridiplantae</taxon>
        <taxon>Streptophyta</taxon>
        <taxon>Embryophyta</taxon>
        <taxon>Tracheophyta</taxon>
        <taxon>Spermatophyta</taxon>
        <taxon>Magnoliopsida</taxon>
        <taxon>eudicotyledons</taxon>
        <taxon>Gunneridae</taxon>
        <taxon>Pentapetalae</taxon>
        <taxon>rosids</taxon>
        <taxon>malvids</taxon>
        <taxon>Malvales</taxon>
        <taxon>Malvaceae</taxon>
        <taxon>Grewioideae</taxon>
        <taxon>Apeibeae</taxon>
        <taxon>Corchorus</taxon>
    </lineage>
</organism>
<dbReference type="AlphaFoldDB" id="A0A1R3KYL6"/>
<dbReference type="Proteomes" id="UP000187203">
    <property type="component" value="Unassembled WGS sequence"/>
</dbReference>
<accession>A0A1R3KYL6</accession>
<evidence type="ECO:0000313" key="3">
    <source>
        <dbReference type="Proteomes" id="UP000187203"/>
    </source>
</evidence>
<dbReference type="EMBL" id="AWUE01009833">
    <property type="protein sequence ID" value="OMP12127.1"/>
    <property type="molecule type" value="Genomic_DNA"/>
</dbReference>
<protein>
    <submittedName>
        <fullName evidence="2">Uncharacterized protein</fullName>
    </submittedName>
</protein>
<gene>
    <name evidence="2" type="ORF">COLO4_03458</name>
</gene>
<evidence type="ECO:0000313" key="2">
    <source>
        <dbReference type="EMBL" id="OMP12127.1"/>
    </source>
</evidence>
<keyword evidence="3" id="KW-1185">Reference proteome</keyword>
<reference evidence="3" key="1">
    <citation type="submission" date="2013-09" db="EMBL/GenBank/DDBJ databases">
        <title>Corchorus olitorius genome sequencing.</title>
        <authorList>
            <person name="Alam M."/>
            <person name="Haque M.S."/>
            <person name="Islam M.S."/>
            <person name="Emdad E.M."/>
            <person name="Islam M.M."/>
            <person name="Ahmed B."/>
            <person name="Halim A."/>
            <person name="Hossen Q.M.M."/>
            <person name="Hossain M.Z."/>
            <person name="Ahmed R."/>
            <person name="Khan M.M."/>
            <person name="Islam R."/>
            <person name="Rashid M.M."/>
            <person name="Khan S.A."/>
            <person name="Rahman M.S."/>
            <person name="Alam M."/>
            <person name="Yahiya A.S."/>
            <person name="Khan M.S."/>
            <person name="Azam M.S."/>
            <person name="Haque T."/>
            <person name="Lashkar M.Z.H."/>
            <person name="Akhand A.I."/>
            <person name="Morshed G."/>
            <person name="Roy S."/>
            <person name="Uddin K.S."/>
            <person name="Rabeya T."/>
            <person name="Hossain A.S."/>
            <person name="Chowdhury A."/>
            <person name="Snigdha A.R."/>
            <person name="Mortoza M.S."/>
            <person name="Matin S.A."/>
            <person name="Hoque S.M.E."/>
            <person name="Islam M.K."/>
            <person name="Roy D.K."/>
            <person name="Haider R."/>
            <person name="Moosa M.M."/>
            <person name="Elias S.M."/>
            <person name="Hasan A.M."/>
            <person name="Jahan S."/>
            <person name="Shafiuddin M."/>
            <person name="Mahmood N."/>
            <person name="Shommy N.S."/>
        </authorList>
    </citation>
    <scope>NUCLEOTIDE SEQUENCE [LARGE SCALE GENOMIC DNA]</scope>
    <source>
        <strain evidence="3">cv. O-4</strain>
    </source>
</reference>
<comment type="caution">
    <text evidence="2">The sequence shown here is derived from an EMBL/GenBank/DDBJ whole genome shotgun (WGS) entry which is preliminary data.</text>
</comment>
<proteinExistence type="predicted"/>
<feature type="region of interest" description="Disordered" evidence="1">
    <location>
        <begin position="1"/>
        <end position="24"/>
    </location>
</feature>
<evidence type="ECO:0000256" key="1">
    <source>
        <dbReference type="SAM" id="MobiDB-lite"/>
    </source>
</evidence>
<sequence>MEANRSQRRSSNPSIATVADKGTENTENISQNTCREYQRCNLNWARFYQAIRR</sequence>